<dbReference type="Gene3D" id="3.40.50.720">
    <property type="entry name" value="NAD(P)-binding Rossmann-like Domain"/>
    <property type="match status" value="1"/>
</dbReference>
<dbReference type="Pfam" id="PF13561">
    <property type="entry name" value="adh_short_C2"/>
    <property type="match status" value="1"/>
</dbReference>
<dbReference type="AlphaFoldDB" id="A0A249JYT2"/>
<dbReference type="GO" id="GO:0016491">
    <property type="term" value="F:oxidoreductase activity"/>
    <property type="evidence" value="ECO:0007669"/>
    <property type="project" value="UniProtKB-KW"/>
</dbReference>
<dbReference type="EMBL" id="CP016768">
    <property type="protein sequence ID" value="ASY09669.1"/>
    <property type="molecule type" value="Genomic_DNA"/>
</dbReference>
<accession>A0A249JYT2</accession>
<evidence type="ECO:0000256" key="1">
    <source>
        <dbReference type="ARBA" id="ARBA00006484"/>
    </source>
</evidence>
<dbReference type="OrthoDB" id="517007at2"/>
<dbReference type="KEGG" id="abam:B1s21122_04950"/>
<dbReference type="InterPro" id="IPR020904">
    <property type="entry name" value="Sc_DH/Rdtase_CS"/>
</dbReference>
<organism evidence="3 4">
    <name type="scientific">Candidatus Nanopelagicus limnae</name>
    <dbReference type="NCBI Taxonomy" id="1884634"/>
    <lineage>
        <taxon>Bacteria</taxon>
        <taxon>Bacillati</taxon>
        <taxon>Actinomycetota</taxon>
        <taxon>Actinomycetes</taxon>
        <taxon>Candidatus Nanopelagicales</taxon>
        <taxon>Candidatus Nanopelagicaceae</taxon>
        <taxon>Candidatus Nanopelagicus</taxon>
    </lineage>
</organism>
<dbReference type="RefSeq" id="WP_095680975.1">
    <property type="nucleotide sequence ID" value="NZ_CP016768.2"/>
</dbReference>
<dbReference type="GO" id="GO:0032787">
    <property type="term" value="P:monocarboxylic acid metabolic process"/>
    <property type="evidence" value="ECO:0007669"/>
    <property type="project" value="UniProtKB-ARBA"/>
</dbReference>
<dbReference type="SUPFAM" id="SSF51735">
    <property type="entry name" value="NAD(P)-binding Rossmann-fold domains"/>
    <property type="match status" value="1"/>
</dbReference>
<reference evidence="4" key="1">
    <citation type="submission" date="2016-10" db="EMBL/GenBank/DDBJ databases">
        <title>High microdiversification within the ubiquitous acI lineage of Actinobacteria.</title>
        <authorList>
            <person name="Neuenschwander S.M."/>
            <person name="Salcher M."/>
            <person name="Ghai R."/>
            <person name="Pernthaler J."/>
        </authorList>
    </citation>
    <scope>NUCLEOTIDE SEQUENCE [LARGE SCALE GENOMIC DNA]</scope>
</reference>
<dbReference type="PROSITE" id="PS00061">
    <property type="entry name" value="ADH_SHORT"/>
    <property type="match status" value="1"/>
</dbReference>
<evidence type="ECO:0000256" key="2">
    <source>
        <dbReference type="ARBA" id="ARBA00023002"/>
    </source>
</evidence>
<keyword evidence="2" id="KW-0560">Oxidoreductase</keyword>
<dbReference type="Proteomes" id="UP000217153">
    <property type="component" value="Chromosome"/>
</dbReference>
<proteinExistence type="inferred from homology"/>
<dbReference type="PRINTS" id="PR00081">
    <property type="entry name" value="GDHRDH"/>
</dbReference>
<dbReference type="PRINTS" id="PR00080">
    <property type="entry name" value="SDRFAMILY"/>
</dbReference>
<keyword evidence="4" id="KW-1185">Reference proteome</keyword>
<dbReference type="InterPro" id="IPR050259">
    <property type="entry name" value="SDR"/>
</dbReference>
<name>A0A249JYT2_9ACTN</name>
<dbReference type="InterPro" id="IPR036291">
    <property type="entry name" value="NAD(P)-bd_dom_sf"/>
</dbReference>
<comment type="similarity">
    <text evidence="1">Belongs to the short-chain dehydrogenases/reductases (SDR) family.</text>
</comment>
<gene>
    <name evidence="3" type="ORF">B1s21122_04950</name>
</gene>
<sequence>MSNNSGFEEISYAGQVVIVTGAASGIGKSAAQLIASRGAKVICVDLNQAGVDQSVAEIKATGASAESAVLDISNQSGVMELITTIAKKHNQIDALVNCAGYPGPTGKFVEDITWSDYQKVIEVNLYGAIWLTQAVLPIMKKQKYGRIVQVASIAGKEGNPKMAPYNTAKAGLIGFVKGVAKEVAVDGITINALAPAVIATPINVNTAKETLDYMISKIPAGRLGEPSEVAEIIAFMGSKACSFTTGFTFDISGGRATY</sequence>
<evidence type="ECO:0000313" key="4">
    <source>
        <dbReference type="Proteomes" id="UP000217153"/>
    </source>
</evidence>
<dbReference type="FunFam" id="3.40.50.720:FF:000173">
    <property type="entry name" value="3-oxoacyl-[acyl-carrier protein] reductase"/>
    <property type="match status" value="1"/>
</dbReference>
<dbReference type="InterPro" id="IPR002347">
    <property type="entry name" value="SDR_fam"/>
</dbReference>
<evidence type="ECO:0000313" key="3">
    <source>
        <dbReference type="EMBL" id="ASY09669.1"/>
    </source>
</evidence>
<protein>
    <submittedName>
        <fullName evidence="3">3-oxoacyl-[acyl-carrier protein] reductase</fullName>
    </submittedName>
</protein>
<dbReference type="PANTHER" id="PTHR42879">
    <property type="entry name" value="3-OXOACYL-(ACYL-CARRIER-PROTEIN) REDUCTASE"/>
    <property type="match status" value="1"/>
</dbReference>